<comment type="caution">
    <text evidence="2">The sequence shown here is derived from an EMBL/GenBank/DDBJ whole genome shotgun (WGS) entry which is preliminary data.</text>
</comment>
<protein>
    <recommendedName>
        <fullName evidence="4">Small multi-drug export protein</fullName>
    </recommendedName>
</protein>
<dbReference type="RefSeq" id="WP_147203786.1">
    <property type="nucleotide sequence ID" value="NZ_BJYT01000007.1"/>
</dbReference>
<keyword evidence="1" id="KW-0812">Transmembrane</keyword>
<evidence type="ECO:0000313" key="2">
    <source>
        <dbReference type="EMBL" id="GEO09669.1"/>
    </source>
</evidence>
<evidence type="ECO:0000313" key="3">
    <source>
        <dbReference type="Proteomes" id="UP000321513"/>
    </source>
</evidence>
<proteinExistence type="predicted"/>
<gene>
    <name evidence="2" type="ORF">SAE01_21650</name>
</gene>
<evidence type="ECO:0008006" key="4">
    <source>
        <dbReference type="Google" id="ProtNLM"/>
    </source>
</evidence>
<dbReference type="OrthoDB" id="1467737at2"/>
<feature type="transmembrane region" description="Helical" evidence="1">
    <location>
        <begin position="114"/>
        <end position="137"/>
    </location>
</feature>
<organism evidence="2 3">
    <name type="scientific">Segetibacter aerophilus</name>
    <dbReference type="NCBI Taxonomy" id="670293"/>
    <lineage>
        <taxon>Bacteria</taxon>
        <taxon>Pseudomonadati</taxon>
        <taxon>Bacteroidota</taxon>
        <taxon>Chitinophagia</taxon>
        <taxon>Chitinophagales</taxon>
        <taxon>Chitinophagaceae</taxon>
        <taxon>Segetibacter</taxon>
    </lineage>
</organism>
<dbReference type="AlphaFoldDB" id="A0A512BCH8"/>
<evidence type="ECO:0000256" key="1">
    <source>
        <dbReference type="SAM" id="Phobius"/>
    </source>
</evidence>
<reference evidence="2 3" key="1">
    <citation type="submission" date="2019-07" db="EMBL/GenBank/DDBJ databases">
        <title>Whole genome shotgun sequence of Segetibacter aerophilus NBRC 106135.</title>
        <authorList>
            <person name="Hosoyama A."/>
            <person name="Uohara A."/>
            <person name="Ohji S."/>
            <person name="Ichikawa N."/>
        </authorList>
    </citation>
    <scope>NUCLEOTIDE SEQUENCE [LARGE SCALE GENOMIC DNA]</scope>
    <source>
        <strain evidence="2 3">NBRC 106135</strain>
    </source>
</reference>
<keyword evidence="1" id="KW-1133">Transmembrane helix</keyword>
<feature type="transmembrane region" description="Helical" evidence="1">
    <location>
        <begin position="28"/>
        <end position="52"/>
    </location>
</feature>
<dbReference type="Proteomes" id="UP000321513">
    <property type="component" value="Unassembled WGS sequence"/>
</dbReference>
<keyword evidence="1" id="KW-0472">Membrane</keyword>
<name>A0A512BCH8_9BACT</name>
<sequence>MFLKILTVAGLASFEIYAAIPAGFAFGLSPWLILLASMTGGLAGVFIAAFLGDRIRRLFKSKKKPKEEDAKTGLIYRIWNKYGIIGLGFLGTMSVGAPVSLAVGIGFKAPLQKLITWCCIGVITRCLVFTLIGYYGLKLF</sequence>
<dbReference type="EMBL" id="BJYT01000007">
    <property type="protein sequence ID" value="GEO09669.1"/>
    <property type="molecule type" value="Genomic_DNA"/>
</dbReference>
<accession>A0A512BCH8</accession>
<feature type="transmembrane region" description="Helical" evidence="1">
    <location>
        <begin position="84"/>
        <end position="108"/>
    </location>
</feature>
<keyword evidence="3" id="KW-1185">Reference proteome</keyword>